<name>W9YN17_9EURO</name>
<dbReference type="GeneID" id="19162144"/>
<proteinExistence type="predicted"/>
<dbReference type="RefSeq" id="XP_007726345.1">
    <property type="nucleotide sequence ID" value="XM_007728155.1"/>
</dbReference>
<dbReference type="Proteomes" id="UP000019484">
    <property type="component" value="Unassembled WGS sequence"/>
</dbReference>
<dbReference type="OrthoDB" id="3540486at2759"/>
<keyword evidence="3" id="KW-1185">Reference proteome</keyword>
<accession>W9YN17</accession>
<sequence>MSLLLTLPFEIRLQVWTLVVGPHTVEPCKVSTTRDGDGDRTRICRPEKCGRENFNIYTCLDTRLLRVNRQIHDEVRPLLMGLTGSPKETTKRFVVCDGVCLERLFLGTRPQDRRWIRYIQVRLFVGDARPEVLLAKRGHGLLEYGEACCGAFVQSALSCSGVGGLVDAVPSEKEKKVEVEEDERGRRTLWVDLVLG</sequence>
<organism evidence="2 3">
    <name type="scientific">Capronia coronata CBS 617.96</name>
    <dbReference type="NCBI Taxonomy" id="1182541"/>
    <lineage>
        <taxon>Eukaryota</taxon>
        <taxon>Fungi</taxon>
        <taxon>Dikarya</taxon>
        <taxon>Ascomycota</taxon>
        <taxon>Pezizomycotina</taxon>
        <taxon>Eurotiomycetes</taxon>
        <taxon>Chaetothyriomycetidae</taxon>
        <taxon>Chaetothyriales</taxon>
        <taxon>Herpotrichiellaceae</taxon>
        <taxon>Capronia</taxon>
    </lineage>
</organism>
<protein>
    <submittedName>
        <fullName evidence="2">Uncharacterized protein</fullName>
    </submittedName>
</protein>
<evidence type="ECO:0000313" key="2">
    <source>
        <dbReference type="EMBL" id="EXJ83659.1"/>
    </source>
</evidence>
<comment type="caution">
    <text evidence="2">The sequence shown here is derived from an EMBL/GenBank/DDBJ whole genome shotgun (WGS) entry which is preliminary data.</text>
</comment>
<keyword evidence="1" id="KW-0732">Signal</keyword>
<feature type="chain" id="PRO_5004934621" evidence="1">
    <location>
        <begin position="18"/>
        <end position="196"/>
    </location>
</feature>
<dbReference type="HOGENOM" id="CLU_131057_0_0_1"/>
<evidence type="ECO:0000256" key="1">
    <source>
        <dbReference type="SAM" id="SignalP"/>
    </source>
</evidence>
<feature type="signal peptide" evidence="1">
    <location>
        <begin position="1"/>
        <end position="17"/>
    </location>
</feature>
<reference evidence="2 3" key="1">
    <citation type="submission" date="2013-03" db="EMBL/GenBank/DDBJ databases">
        <title>The Genome Sequence of Capronia coronata CBS 617.96.</title>
        <authorList>
            <consortium name="The Broad Institute Genomics Platform"/>
            <person name="Cuomo C."/>
            <person name="de Hoog S."/>
            <person name="Gorbushina A."/>
            <person name="Walker B."/>
            <person name="Young S.K."/>
            <person name="Zeng Q."/>
            <person name="Gargeya S."/>
            <person name="Fitzgerald M."/>
            <person name="Haas B."/>
            <person name="Abouelleil A."/>
            <person name="Allen A.W."/>
            <person name="Alvarado L."/>
            <person name="Arachchi H.M."/>
            <person name="Berlin A.M."/>
            <person name="Chapman S.B."/>
            <person name="Gainer-Dewar J."/>
            <person name="Goldberg J."/>
            <person name="Griggs A."/>
            <person name="Gujja S."/>
            <person name="Hansen M."/>
            <person name="Howarth C."/>
            <person name="Imamovic A."/>
            <person name="Ireland A."/>
            <person name="Larimer J."/>
            <person name="McCowan C."/>
            <person name="Murphy C."/>
            <person name="Pearson M."/>
            <person name="Poon T.W."/>
            <person name="Priest M."/>
            <person name="Roberts A."/>
            <person name="Saif S."/>
            <person name="Shea T."/>
            <person name="Sisk P."/>
            <person name="Sykes S."/>
            <person name="Wortman J."/>
            <person name="Nusbaum C."/>
            <person name="Birren B."/>
        </authorList>
    </citation>
    <scope>NUCLEOTIDE SEQUENCE [LARGE SCALE GENOMIC DNA]</scope>
    <source>
        <strain evidence="2 3">CBS 617.96</strain>
    </source>
</reference>
<dbReference type="EMBL" id="AMWN01000006">
    <property type="protein sequence ID" value="EXJ83659.1"/>
    <property type="molecule type" value="Genomic_DNA"/>
</dbReference>
<gene>
    <name evidence="2" type="ORF">A1O1_07283</name>
</gene>
<dbReference type="AlphaFoldDB" id="W9YN17"/>
<evidence type="ECO:0000313" key="3">
    <source>
        <dbReference type="Proteomes" id="UP000019484"/>
    </source>
</evidence>